<dbReference type="NCBIfam" id="NF004386">
    <property type="entry name" value="PRK05749.1-2"/>
    <property type="match status" value="1"/>
</dbReference>
<keyword evidence="15" id="KW-1185">Reference proteome</keyword>
<accession>A0A6S7BVP5</accession>
<dbReference type="InterPro" id="IPR038107">
    <property type="entry name" value="Glycos_transf_N_sf"/>
</dbReference>
<dbReference type="Proteomes" id="UP000494365">
    <property type="component" value="Unassembled WGS sequence"/>
</dbReference>
<dbReference type="AlphaFoldDB" id="A0A6S7BVP5"/>
<dbReference type="GO" id="GO:0009245">
    <property type="term" value="P:lipid A biosynthetic process"/>
    <property type="evidence" value="ECO:0007669"/>
    <property type="project" value="TreeGrafter"/>
</dbReference>
<dbReference type="Gene3D" id="3.40.50.11720">
    <property type="entry name" value="3-Deoxy-D-manno-octulosonic-acid transferase, N-terminal domain"/>
    <property type="match status" value="1"/>
</dbReference>
<evidence type="ECO:0000313" key="15">
    <source>
        <dbReference type="Proteomes" id="UP000494365"/>
    </source>
</evidence>
<organism evidence="14 15">
    <name type="scientific">Paraburkholderia ultramafica</name>
    <dbReference type="NCBI Taxonomy" id="1544867"/>
    <lineage>
        <taxon>Bacteria</taxon>
        <taxon>Pseudomonadati</taxon>
        <taxon>Pseudomonadota</taxon>
        <taxon>Betaproteobacteria</taxon>
        <taxon>Burkholderiales</taxon>
        <taxon>Burkholderiaceae</taxon>
        <taxon>Paraburkholderia</taxon>
    </lineage>
</organism>
<comment type="catalytic activity">
    <reaction evidence="8 11">
        <text>lipid IVA (E. coli) + CMP-3-deoxy-beta-D-manno-octulosonate = alpha-Kdo-(2-&gt;6)-lipid IVA (E. coli) + CMP + H(+)</text>
        <dbReference type="Rhea" id="RHEA:28066"/>
        <dbReference type="ChEBI" id="CHEBI:15378"/>
        <dbReference type="ChEBI" id="CHEBI:58603"/>
        <dbReference type="ChEBI" id="CHEBI:60364"/>
        <dbReference type="ChEBI" id="CHEBI:60377"/>
        <dbReference type="ChEBI" id="CHEBI:85987"/>
        <dbReference type="EC" id="2.4.99.12"/>
    </reaction>
</comment>
<feature type="domain" description="Glycosyl transferase family 1" evidence="12">
    <location>
        <begin position="311"/>
        <end position="411"/>
    </location>
</feature>
<comment type="function">
    <text evidence="11">Involved in lipopolysaccharide (LPS) biosynthesis. Catalyzes the transfer of 3-deoxy-D-manno-octulosonate (Kdo) residue(s) from CMP-Kdo to lipid IV(A), the tetraacyldisaccharide-1,4'-bisphosphate precursor of lipid A.</text>
</comment>
<dbReference type="Pfam" id="PF04413">
    <property type="entry name" value="Glycos_transf_N"/>
    <property type="match status" value="1"/>
</dbReference>
<proteinExistence type="inferred from homology"/>
<evidence type="ECO:0000313" key="14">
    <source>
        <dbReference type="EMBL" id="CAB3804717.1"/>
    </source>
</evidence>
<keyword evidence="5" id="KW-0997">Cell inner membrane</keyword>
<keyword evidence="5" id="KW-0472">Membrane</keyword>
<dbReference type="GO" id="GO:0009244">
    <property type="term" value="P:lipopolysaccharide core region biosynthetic process"/>
    <property type="evidence" value="ECO:0007669"/>
    <property type="project" value="UniProtKB-UniRule"/>
</dbReference>
<dbReference type="EMBL" id="CADIKK010000039">
    <property type="protein sequence ID" value="CAB3804717.1"/>
    <property type="molecule type" value="Genomic_DNA"/>
</dbReference>
<evidence type="ECO:0000256" key="11">
    <source>
        <dbReference type="RuleBase" id="RU365103"/>
    </source>
</evidence>
<evidence type="ECO:0000256" key="7">
    <source>
        <dbReference type="ARBA" id="ARBA00031445"/>
    </source>
</evidence>
<evidence type="ECO:0000259" key="12">
    <source>
        <dbReference type="Pfam" id="PF00534"/>
    </source>
</evidence>
<comment type="pathway">
    <text evidence="2 11">Bacterial outer membrane biogenesis; LPS core biosynthesis.</text>
</comment>
<evidence type="ECO:0000256" key="9">
    <source>
        <dbReference type="PIRSR" id="PIRSR639901-1"/>
    </source>
</evidence>
<dbReference type="PANTHER" id="PTHR42755:SF1">
    <property type="entry name" value="3-DEOXY-D-MANNO-OCTULOSONIC ACID TRANSFERASE, MITOCHONDRIAL-RELATED"/>
    <property type="match status" value="1"/>
</dbReference>
<dbReference type="EC" id="2.4.99.12" evidence="3 11"/>
<comment type="similarity">
    <text evidence="11">Belongs to the glycosyltransferase group 1 family.</text>
</comment>
<feature type="domain" description="3-deoxy-D-manno-octulosonic-acid transferase N-terminal" evidence="13">
    <location>
        <begin position="34"/>
        <end position="212"/>
    </location>
</feature>
<keyword evidence="14" id="KW-0328">Glycosyltransferase</keyword>
<evidence type="ECO:0000256" key="5">
    <source>
        <dbReference type="ARBA" id="ARBA00022519"/>
    </source>
</evidence>
<name>A0A6S7BVP5_9BURK</name>
<dbReference type="Gene3D" id="3.40.50.2000">
    <property type="entry name" value="Glycogen Phosphorylase B"/>
    <property type="match status" value="1"/>
</dbReference>
<dbReference type="SUPFAM" id="SSF53756">
    <property type="entry name" value="UDP-Glycosyltransferase/glycogen phosphorylase"/>
    <property type="match status" value="1"/>
</dbReference>
<gene>
    <name evidence="14" type="primary">waaA</name>
    <name evidence="14" type="ORF">LMG28614_06065</name>
</gene>
<evidence type="ECO:0000259" key="13">
    <source>
        <dbReference type="Pfam" id="PF04413"/>
    </source>
</evidence>
<dbReference type="GO" id="GO:0030313">
    <property type="term" value="C:cell envelope"/>
    <property type="evidence" value="ECO:0007669"/>
    <property type="project" value="UniProtKB-SubCell"/>
</dbReference>
<reference evidence="14 15" key="1">
    <citation type="submission" date="2020-04" db="EMBL/GenBank/DDBJ databases">
        <authorList>
            <person name="De Canck E."/>
        </authorList>
    </citation>
    <scope>NUCLEOTIDE SEQUENCE [LARGE SCALE GENOMIC DNA]</scope>
    <source>
        <strain evidence="14 15">LMG 28614</strain>
    </source>
</reference>
<feature type="site" description="Transition state stabilizer" evidence="10">
    <location>
        <position position="209"/>
    </location>
</feature>
<sequence length="437" mass="47031">MLRAIYNALWWLIAPLAVLRLLIRSRKERGYREHLGERFGYSRGRLPEDNGPLIWVHAVSVGETRAAQPLIDALMKARPDARILLTHMTPSGRATGTEVFGDRVLRSYLPYDMPHAVRRFLRAWRPSLGLVMETEVWPTLIDECRRADVPLVLTNARMSARSYKRAAKFGGATKDVFGGFARVLAQSPSDAERLTALGARNVAVLGNLKFDMSTPPELAARGHAWRAAIGTRPVWVAASTREGEEALVLQAFAALEVEAALLILVPRHPQRFNEVAALVEKAGLRLERRSNWAPDAKVASAATSGGVPALPAGVNVLLGDSMGELGAYYATADLAFIGGSLLPLGGQNLIEACAVGVPVLIGPHVFNFTQATADAVAAGAALQVQDPAELARALRELFGDKPRRLAMGGAAAAFAARHRGATARTVDVLMAVLPESE</sequence>
<keyword evidence="11" id="KW-1003">Cell membrane</keyword>
<feature type="site" description="Transition state stabilizer" evidence="10">
    <location>
        <position position="133"/>
    </location>
</feature>
<evidence type="ECO:0000256" key="10">
    <source>
        <dbReference type="PIRSR" id="PIRSR639901-2"/>
    </source>
</evidence>
<evidence type="ECO:0000256" key="4">
    <source>
        <dbReference type="ARBA" id="ARBA00019077"/>
    </source>
</evidence>
<evidence type="ECO:0000256" key="2">
    <source>
        <dbReference type="ARBA" id="ARBA00004713"/>
    </source>
</evidence>
<dbReference type="InterPro" id="IPR001296">
    <property type="entry name" value="Glyco_trans_1"/>
</dbReference>
<dbReference type="GO" id="GO:0043842">
    <property type="term" value="F:Kdo transferase activity"/>
    <property type="evidence" value="ECO:0007669"/>
    <property type="project" value="UniProtKB-EC"/>
</dbReference>
<evidence type="ECO:0000256" key="1">
    <source>
        <dbReference type="ARBA" id="ARBA00004196"/>
    </source>
</evidence>
<evidence type="ECO:0000256" key="3">
    <source>
        <dbReference type="ARBA" id="ARBA00012621"/>
    </source>
</evidence>
<dbReference type="UniPathway" id="UPA00958"/>
<dbReference type="InterPro" id="IPR007507">
    <property type="entry name" value="Glycos_transf_N"/>
</dbReference>
<comment type="subcellular location">
    <subcellularLocation>
        <location evidence="1">Cell envelope</location>
    </subcellularLocation>
    <subcellularLocation>
        <location evidence="11">Cell membrane</location>
    </subcellularLocation>
</comment>
<dbReference type="FunFam" id="3.40.50.11720:FF:000001">
    <property type="entry name" value="3-deoxy-D-manno-octulosonic acid transferase"/>
    <property type="match status" value="1"/>
</dbReference>
<evidence type="ECO:0000256" key="6">
    <source>
        <dbReference type="ARBA" id="ARBA00022679"/>
    </source>
</evidence>
<dbReference type="PANTHER" id="PTHR42755">
    <property type="entry name" value="3-DEOXY-MANNO-OCTULOSONATE CYTIDYLYLTRANSFERASE"/>
    <property type="match status" value="1"/>
</dbReference>
<keyword evidence="11" id="KW-0448">Lipopolysaccharide biosynthesis</keyword>
<keyword evidence="6 11" id="KW-0808">Transferase</keyword>
<dbReference type="RefSeq" id="WP_175153029.1">
    <property type="nucleotide sequence ID" value="NZ_CADIKK010000039.1"/>
</dbReference>
<dbReference type="Pfam" id="PF00534">
    <property type="entry name" value="Glycos_transf_1"/>
    <property type="match status" value="1"/>
</dbReference>
<protein>
    <recommendedName>
        <fullName evidence="4 11">3-deoxy-D-manno-octulosonic acid transferase</fullName>
        <shortName evidence="11">Kdo transferase</shortName>
        <ecNumber evidence="3 11">2.4.99.12</ecNumber>
    </recommendedName>
    <alternativeName>
        <fullName evidence="7 11">Lipid IV(A) 3-deoxy-D-manno-octulosonic acid transferase</fullName>
    </alternativeName>
</protein>
<feature type="active site" description="Proton acceptor" evidence="9">
    <location>
        <position position="63"/>
    </location>
</feature>
<dbReference type="GO" id="GO:0005886">
    <property type="term" value="C:plasma membrane"/>
    <property type="evidence" value="ECO:0007669"/>
    <property type="project" value="UniProtKB-SubCell"/>
</dbReference>
<evidence type="ECO:0000256" key="8">
    <source>
        <dbReference type="ARBA" id="ARBA00049183"/>
    </source>
</evidence>
<dbReference type="InterPro" id="IPR039901">
    <property type="entry name" value="Kdotransferase"/>
</dbReference>